<organism evidence="2 3">
    <name type="scientific">Taphrina deformans (strain PYCC 5710 / ATCC 11124 / CBS 356.35 / IMI 108563 / JCM 9778 / NBRC 8474)</name>
    <name type="common">Peach leaf curl fungus</name>
    <name type="synonym">Lalaria deformans</name>
    <dbReference type="NCBI Taxonomy" id="1097556"/>
    <lineage>
        <taxon>Eukaryota</taxon>
        <taxon>Fungi</taxon>
        <taxon>Dikarya</taxon>
        <taxon>Ascomycota</taxon>
        <taxon>Taphrinomycotina</taxon>
        <taxon>Taphrinomycetes</taxon>
        <taxon>Taphrinales</taxon>
        <taxon>Taphrinaceae</taxon>
        <taxon>Taphrina</taxon>
    </lineage>
</organism>
<feature type="region of interest" description="Disordered" evidence="1">
    <location>
        <begin position="666"/>
        <end position="709"/>
    </location>
</feature>
<accession>R4XF46</accession>
<dbReference type="Proteomes" id="UP000013776">
    <property type="component" value="Unassembled WGS sequence"/>
</dbReference>
<feature type="compositionally biased region" description="Basic and acidic residues" evidence="1">
    <location>
        <begin position="688"/>
        <end position="697"/>
    </location>
</feature>
<reference evidence="2 3" key="1">
    <citation type="journal article" date="2013" name="MBio">
        <title>Genome sequencing of the plant pathogen Taphrina deformans, the causal agent of peach leaf curl.</title>
        <authorList>
            <person name="Cisse O.H."/>
            <person name="Almeida J.M.G.C.F."/>
            <person name="Fonseca A."/>
            <person name="Kumar A.A."/>
            <person name="Salojaervi J."/>
            <person name="Overmyer K."/>
            <person name="Hauser P.M."/>
            <person name="Pagni M."/>
        </authorList>
    </citation>
    <scope>NUCLEOTIDE SEQUENCE [LARGE SCALE GENOMIC DNA]</scope>
    <source>
        <strain evidence="3">PYCC 5710 / ATCC 11124 / CBS 356.35 / IMI 108563 / JCM 9778 / NBRC 8474</strain>
    </source>
</reference>
<protein>
    <submittedName>
        <fullName evidence="2">Uncharacterized protein</fullName>
    </submittedName>
</protein>
<feature type="compositionally biased region" description="Polar residues" evidence="1">
    <location>
        <begin position="699"/>
        <end position="709"/>
    </location>
</feature>
<keyword evidence="3" id="KW-1185">Reference proteome</keyword>
<sequence length="822" mass="90820">MATKSQGSRSQSMPSDSERQFPILQQLAIRSELPRFQVADASNFSVPASGIELVPSLTFSAVIDSADRQLRGDNDETLAEVSISTVCSHDNFISHTELNRISATHDTEHLVKITATSTALSVVLPDCEQSVFEPVPSMQAVDSRSVCTNMSDNGRDNSAQHDLKISCISALESERNDLGGSFKDLCNYATAMQTSAEELLAIFEGCTIQEILQRLSGIAELSRAEWTVSLKPSRDDSGLIMRIERLFDPDCGIAPLRVPKDRSDSIDAYNDEREAKTWARSLRARSCDSAQSERWNAALLPCVSVKTLPSRSILRKSGTSRDFAERSIHQRPTVSINPSCCTSPDNCVAKNVSAVEAGLAISASGYKHSANAQEFSKTPSISDDTDGKMPNHYESQCLKPRSSYQRLVDQVDPALEGYLDRLPETLRDNTANGLERNAQELMMKTSFERMPSAHELQRQQNMPMRSLMSNKAFRTTSFESLDSELFVKRSETYTTSAAKTIPCGSRSPSLDSTAASDVATTESLLKLELKDEISLVLKDFDLSHESVPPLQDICTSLNDDLPQYDDSPYLNMQKQEDLSASDNSLGTAFTVRPLHVAIFKPHSTVLPRGSSHVPVHLLQLSSKKQNTEVLNQEISGDRLPVDTPMWASGPILVGKGQFTARENVSPVIGSRRRQKMSSPFSSSISKLKNLERRKPEKNIPSSPTKSSVGSGTLKWFASLRSPTKNRRPSTEFIAPLSPFDIGMLRPKNAATVSSKSAGVSWLRSWTVRGKSAKAVPFESHKTRAPEELSGMCFEDGPFVDVERDESFNRRWFDRLSNHHNKL</sequence>
<evidence type="ECO:0000313" key="2">
    <source>
        <dbReference type="EMBL" id="CCG84268.1"/>
    </source>
</evidence>
<proteinExistence type="predicted"/>
<dbReference type="EMBL" id="CAHR02000217">
    <property type="protein sequence ID" value="CCG84268.1"/>
    <property type="molecule type" value="Genomic_DNA"/>
</dbReference>
<name>R4XF46_TAPDE</name>
<evidence type="ECO:0000256" key="1">
    <source>
        <dbReference type="SAM" id="MobiDB-lite"/>
    </source>
</evidence>
<dbReference type="VEuPathDB" id="FungiDB:TAPDE_004703"/>
<comment type="caution">
    <text evidence="2">The sequence shown here is derived from an EMBL/GenBank/DDBJ whole genome shotgun (WGS) entry which is preliminary data.</text>
</comment>
<gene>
    <name evidence="2" type="ORF">TAPDE_004703</name>
</gene>
<dbReference type="AlphaFoldDB" id="R4XF46"/>
<evidence type="ECO:0000313" key="3">
    <source>
        <dbReference type="Proteomes" id="UP000013776"/>
    </source>
</evidence>